<feature type="transmembrane region" description="Helical" evidence="6">
    <location>
        <begin position="66"/>
        <end position="86"/>
    </location>
</feature>
<feature type="transmembrane region" description="Helical" evidence="6">
    <location>
        <begin position="211"/>
        <end position="231"/>
    </location>
</feature>
<proteinExistence type="inferred from homology"/>
<comment type="subcellular location">
    <subcellularLocation>
        <location evidence="1">Membrane</location>
        <topology evidence="1">Multi-pass membrane protein</topology>
    </subcellularLocation>
</comment>
<organism evidence="7 8">
    <name type="scientific">Rhodovulum marinum</name>
    <dbReference type="NCBI Taxonomy" id="320662"/>
    <lineage>
        <taxon>Bacteria</taxon>
        <taxon>Pseudomonadati</taxon>
        <taxon>Pseudomonadota</taxon>
        <taxon>Alphaproteobacteria</taxon>
        <taxon>Rhodobacterales</taxon>
        <taxon>Paracoccaceae</taxon>
        <taxon>Rhodovulum</taxon>
    </lineage>
</organism>
<dbReference type="RefSeq" id="WP_132461411.1">
    <property type="nucleotide sequence ID" value="NZ_SLXP01000003.1"/>
</dbReference>
<feature type="transmembrane region" description="Helical" evidence="6">
    <location>
        <begin position="180"/>
        <end position="199"/>
    </location>
</feature>
<accession>A0A4R2Q1B2</accession>
<protein>
    <submittedName>
        <fullName evidence="7">BCD family chlorophyll transporter-like MFS transporter</fullName>
    </submittedName>
</protein>
<evidence type="ECO:0000313" key="7">
    <source>
        <dbReference type="EMBL" id="TCP42270.1"/>
    </source>
</evidence>
<dbReference type="CDD" id="cd06176">
    <property type="entry name" value="MFS_BCD_PucC-like"/>
    <property type="match status" value="1"/>
</dbReference>
<dbReference type="EMBL" id="SLXP01000003">
    <property type="protein sequence ID" value="TCP42270.1"/>
    <property type="molecule type" value="Genomic_DNA"/>
</dbReference>
<dbReference type="Proteomes" id="UP000294835">
    <property type="component" value="Unassembled WGS sequence"/>
</dbReference>
<dbReference type="AlphaFoldDB" id="A0A4R2Q1B2"/>
<dbReference type="OrthoDB" id="8558818at2"/>
<feature type="transmembrane region" description="Helical" evidence="6">
    <location>
        <begin position="437"/>
        <end position="458"/>
    </location>
</feature>
<keyword evidence="5 6" id="KW-0472">Membrane</keyword>
<evidence type="ECO:0000256" key="4">
    <source>
        <dbReference type="ARBA" id="ARBA00022989"/>
    </source>
</evidence>
<dbReference type="Gene3D" id="1.20.1250.20">
    <property type="entry name" value="MFS general substrate transporter like domains"/>
    <property type="match status" value="1"/>
</dbReference>
<keyword evidence="8" id="KW-1185">Reference proteome</keyword>
<feature type="transmembrane region" description="Helical" evidence="6">
    <location>
        <begin position="35"/>
        <end position="54"/>
    </location>
</feature>
<feature type="transmembrane region" description="Helical" evidence="6">
    <location>
        <begin position="270"/>
        <end position="288"/>
    </location>
</feature>
<dbReference type="PANTHER" id="PTHR23538">
    <property type="entry name" value="44.5 KD BACTERIOCHLOROPHYLL SYNTHASE SUBUNIT"/>
    <property type="match status" value="1"/>
</dbReference>
<feature type="transmembrane region" description="Helical" evidence="6">
    <location>
        <begin position="332"/>
        <end position="353"/>
    </location>
</feature>
<name>A0A4R2Q1B2_9RHOB</name>
<evidence type="ECO:0000256" key="5">
    <source>
        <dbReference type="ARBA" id="ARBA00023136"/>
    </source>
</evidence>
<evidence type="ECO:0000256" key="6">
    <source>
        <dbReference type="SAM" id="Phobius"/>
    </source>
</evidence>
<comment type="caution">
    <text evidence="7">The sequence shown here is derived from an EMBL/GenBank/DDBJ whole genome shotgun (WGS) entry which is preliminary data.</text>
</comment>
<comment type="similarity">
    <text evidence="2">Belongs to the PucC family.</text>
</comment>
<dbReference type="InterPro" id="IPR026036">
    <property type="entry name" value="PucC"/>
</dbReference>
<dbReference type="SUPFAM" id="SSF103473">
    <property type="entry name" value="MFS general substrate transporter"/>
    <property type="match status" value="1"/>
</dbReference>
<keyword evidence="4 6" id="KW-1133">Transmembrane helix</keyword>
<evidence type="ECO:0000313" key="8">
    <source>
        <dbReference type="Proteomes" id="UP000294835"/>
    </source>
</evidence>
<sequence length="470" mass="49569">MNRLSRMAVNGIASAGMRFMPFAEAASDDLPLSRLLRLALFQVSVGMAMVLLVGTLNRVMIVELEVSASLVGVMISLPLLFAPFRALIGYKSDTHKSALGWRRVPYIWKGTLLQWGGFAIMPLALIVLSGQEYAAGAPEWVGLVSAALAFLLVGAGVHTVQTVGLALATDLAPREDQPNVVGLMYVMMLVGMIISALLFGKLLENFFHAKLIQVIQGAAVMTLVFNVLAIWKMEARDRDRAYRQRVNPEPDPSFSEAWALFMRGANPRRLLWIIGLGTMGFGLAEVLLEPYGGQVLGMSVASTTRLTATLAAGSLIGFALASRVLSRGADPMVMAGGGALVGLPAFALITFSATLQSPGIFIAGTALAGFGAGLFGHGTLTATMRAAPKEQVGLALGAWGAVQATAAGVAIALGGVARDVILASPLSSLFGVATPYFFVYGAEFLLLAITLFVVYPLVAHKVFGVESRPT</sequence>
<dbReference type="PANTHER" id="PTHR23538:SF1">
    <property type="entry name" value="44.5 KD BACTERIOCHLOROPHYLL SYNTHASE SUBUNIT"/>
    <property type="match status" value="1"/>
</dbReference>
<reference evidence="7 8" key="1">
    <citation type="submission" date="2019-03" db="EMBL/GenBank/DDBJ databases">
        <title>Genomic Encyclopedia of Type Strains, Phase IV (KMG-IV): sequencing the most valuable type-strain genomes for metagenomic binning, comparative biology and taxonomic classification.</title>
        <authorList>
            <person name="Goeker M."/>
        </authorList>
    </citation>
    <scope>NUCLEOTIDE SEQUENCE [LARGE SCALE GENOMIC DNA]</scope>
    <source>
        <strain evidence="7 8">DSM 18063</strain>
    </source>
</reference>
<evidence type="ECO:0000256" key="3">
    <source>
        <dbReference type="ARBA" id="ARBA00022692"/>
    </source>
</evidence>
<feature type="transmembrane region" description="Helical" evidence="6">
    <location>
        <begin position="140"/>
        <end position="168"/>
    </location>
</feature>
<dbReference type="PIRSF" id="PIRSF016565">
    <property type="entry name" value="PucC"/>
    <property type="match status" value="1"/>
</dbReference>
<feature type="transmembrane region" description="Helical" evidence="6">
    <location>
        <begin position="308"/>
        <end position="325"/>
    </location>
</feature>
<feature type="transmembrane region" description="Helical" evidence="6">
    <location>
        <begin position="359"/>
        <end position="380"/>
    </location>
</feature>
<evidence type="ECO:0000256" key="2">
    <source>
        <dbReference type="ARBA" id="ARBA00008412"/>
    </source>
</evidence>
<dbReference type="InterPro" id="IPR004896">
    <property type="entry name" value="PucC-rel"/>
</dbReference>
<feature type="transmembrane region" description="Helical" evidence="6">
    <location>
        <begin position="106"/>
        <end position="128"/>
    </location>
</feature>
<keyword evidence="3 6" id="KW-0812">Transmembrane</keyword>
<gene>
    <name evidence="7" type="ORF">EV662_103177</name>
</gene>
<feature type="transmembrane region" description="Helical" evidence="6">
    <location>
        <begin position="392"/>
        <end position="417"/>
    </location>
</feature>
<dbReference type="InterPro" id="IPR036259">
    <property type="entry name" value="MFS_trans_sf"/>
</dbReference>
<evidence type="ECO:0000256" key="1">
    <source>
        <dbReference type="ARBA" id="ARBA00004141"/>
    </source>
</evidence>
<dbReference type="GO" id="GO:0016020">
    <property type="term" value="C:membrane"/>
    <property type="evidence" value="ECO:0007669"/>
    <property type="project" value="UniProtKB-SubCell"/>
</dbReference>
<dbReference type="Pfam" id="PF03209">
    <property type="entry name" value="PUCC"/>
    <property type="match status" value="1"/>
</dbReference>